<dbReference type="NCBIfam" id="TIGR02867">
    <property type="entry name" value="spore_II_P"/>
    <property type="match status" value="1"/>
</dbReference>
<proteinExistence type="predicted"/>
<feature type="transmembrane region" description="Helical" evidence="1">
    <location>
        <begin position="21"/>
        <end position="43"/>
    </location>
</feature>
<keyword evidence="1" id="KW-0472">Membrane</keyword>
<gene>
    <name evidence="2" type="ORF">P9271_06580</name>
</gene>
<dbReference type="RefSeq" id="WP_066225270.1">
    <property type="nucleotide sequence ID" value="NZ_JARTFQ010000007.1"/>
</dbReference>
<keyword evidence="1" id="KW-0812">Transmembrane</keyword>
<evidence type="ECO:0000313" key="3">
    <source>
        <dbReference type="Proteomes" id="UP001342826"/>
    </source>
</evidence>
<name>A0ABU6NX87_9BACI</name>
<dbReference type="Pfam" id="PF07454">
    <property type="entry name" value="SpoIIP"/>
    <property type="match status" value="1"/>
</dbReference>
<dbReference type="EMBL" id="JARTFS010000005">
    <property type="protein sequence ID" value="MED4400997.1"/>
    <property type="molecule type" value="Genomic_DNA"/>
</dbReference>
<dbReference type="InterPro" id="IPR010897">
    <property type="entry name" value="Spore_II_P"/>
</dbReference>
<dbReference type="Proteomes" id="UP001342826">
    <property type="component" value="Unassembled WGS sequence"/>
</dbReference>
<dbReference type="SUPFAM" id="SSF53187">
    <property type="entry name" value="Zn-dependent exopeptidases"/>
    <property type="match status" value="1"/>
</dbReference>
<evidence type="ECO:0000313" key="2">
    <source>
        <dbReference type="EMBL" id="MED4400997.1"/>
    </source>
</evidence>
<protein>
    <submittedName>
        <fullName evidence="2">Stage II sporulation protein P</fullName>
    </submittedName>
</protein>
<keyword evidence="3" id="KW-1185">Reference proteome</keyword>
<dbReference type="GeneID" id="301139577"/>
<reference evidence="2 3" key="1">
    <citation type="submission" date="2023-03" db="EMBL/GenBank/DDBJ databases">
        <title>Bacillus Genome Sequencing.</title>
        <authorList>
            <person name="Dunlap C."/>
        </authorList>
    </citation>
    <scope>NUCLEOTIDE SEQUENCE [LARGE SCALE GENOMIC DNA]</scope>
    <source>
        <strain evidence="2 3">NRS-1717</strain>
    </source>
</reference>
<organism evidence="2 3">
    <name type="scientific">Metabacillus fastidiosus</name>
    <dbReference type="NCBI Taxonomy" id="1458"/>
    <lineage>
        <taxon>Bacteria</taxon>
        <taxon>Bacillati</taxon>
        <taxon>Bacillota</taxon>
        <taxon>Bacilli</taxon>
        <taxon>Bacillales</taxon>
        <taxon>Bacillaceae</taxon>
        <taxon>Metabacillus</taxon>
    </lineage>
</organism>
<keyword evidence="1" id="KW-1133">Transmembrane helix</keyword>
<sequence>MKWIRKNRNMIVTVNGTSIKKGIMLGFIVLVMTFLLSGILTSLKPEYRLTSSSINDLTENINGEAFLHLLGAENRYFISSEGEIPEPIKLSSILFKVTTSINPDDPRSLLGRELPGFSLYDSEIIIAGEGTNYTNMPFESAPPMEVLEKEREASIEDLRIEDGNNEPKPPPAQTTGDRKVVYIYNSHNTESYLPLLKGETNPNKAIHSKANVTLLSDMLSKELADKGIGAQVEKTNIQGILKNRNWKYHKSYSASREIVQTAMAGNEHIKYLIDIHRDSQPKKVTTVTIQGKSYAKLAFIVGGESSRASQNMKFAEELHNLFQKKYPGLSRGVFKKQGAGTNGVFNQDLSDQATLIEFGGVDNNMEELKNAVEAVADVFSEHYWKAEKVDGNAQTEQQ</sequence>
<evidence type="ECO:0000256" key="1">
    <source>
        <dbReference type="SAM" id="Phobius"/>
    </source>
</evidence>
<comment type="caution">
    <text evidence="2">The sequence shown here is derived from an EMBL/GenBank/DDBJ whole genome shotgun (WGS) entry which is preliminary data.</text>
</comment>
<accession>A0ABU6NX87</accession>